<keyword evidence="3" id="KW-1185">Reference proteome</keyword>
<sequence>MERIRGTFETGITKLDVLVERSDHTQRRQSAAEAATAALAARVTSLERRVWTASGVAGALGAAGGFFAAYLNG</sequence>
<evidence type="ECO:0000256" key="1">
    <source>
        <dbReference type="SAM" id="Phobius"/>
    </source>
</evidence>
<gene>
    <name evidence="2" type="ORF">ABZ931_21880</name>
</gene>
<proteinExistence type="predicted"/>
<dbReference type="EMBL" id="JBEYXT010000102">
    <property type="protein sequence ID" value="MEU6803638.1"/>
    <property type="molecule type" value="Genomic_DNA"/>
</dbReference>
<organism evidence="2 3">
    <name type="scientific">Streptomyces neyagawaensis</name>
    <dbReference type="NCBI Taxonomy" id="42238"/>
    <lineage>
        <taxon>Bacteria</taxon>
        <taxon>Bacillati</taxon>
        <taxon>Actinomycetota</taxon>
        <taxon>Actinomycetes</taxon>
        <taxon>Kitasatosporales</taxon>
        <taxon>Streptomycetaceae</taxon>
        <taxon>Streptomyces</taxon>
    </lineage>
</organism>
<name>A0ABV3B2H2_9ACTN</name>
<evidence type="ECO:0000313" key="3">
    <source>
        <dbReference type="Proteomes" id="UP001551189"/>
    </source>
</evidence>
<keyword evidence="1" id="KW-1133">Transmembrane helix</keyword>
<comment type="caution">
    <text evidence="2">The sequence shown here is derived from an EMBL/GenBank/DDBJ whole genome shotgun (WGS) entry which is preliminary data.</text>
</comment>
<keyword evidence="1" id="KW-0472">Membrane</keyword>
<reference evidence="2 3" key="1">
    <citation type="submission" date="2024-06" db="EMBL/GenBank/DDBJ databases">
        <title>The Natural Products Discovery Center: Release of the First 8490 Sequenced Strains for Exploring Actinobacteria Biosynthetic Diversity.</title>
        <authorList>
            <person name="Kalkreuter E."/>
            <person name="Kautsar S.A."/>
            <person name="Yang D."/>
            <person name="Bader C.D."/>
            <person name="Teijaro C.N."/>
            <person name="Fluegel L."/>
            <person name="Davis C.M."/>
            <person name="Simpson J.R."/>
            <person name="Lauterbach L."/>
            <person name="Steele A.D."/>
            <person name="Gui C."/>
            <person name="Meng S."/>
            <person name="Li G."/>
            <person name="Viehrig K."/>
            <person name="Ye F."/>
            <person name="Su P."/>
            <person name="Kiefer A.F."/>
            <person name="Nichols A."/>
            <person name="Cepeda A.J."/>
            <person name="Yan W."/>
            <person name="Fan B."/>
            <person name="Jiang Y."/>
            <person name="Adhikari A."/>
            <person name="Zheng C.-J."/>
            <person name="Schuster L."/>
            <person name="Cowan T.M."/>
            <person name="Smanski M.J."/>
            <person name="Chevrette M.G."/>
            <person name="De Carvalho L.P.S."/>
            <person name="Shen B."/>
        </authorList>
    </citation>
    <scope>NUCLEOTIDE SEQUENCE [LARGE SCALE GENOMIC DNA]</scope>
    <source>
        <strain evidence="2 3">NPDC046851</strain>
    </source>
</reference>
<dbReference type="RefSeq" id="WP_359697672.1">
    <property type="nucleotide sequence ID" value="NZ_JBEYXT010000102.1"/>
</dbReference>
<protein>
    <submittedName>
        <fullName evidence="2">Uncharacterized protein</fullName>
    </submittedName>
</protein>
<accession>A0ABV3B2H2</accession>
<dbReference type="Proteomes" id="UP001551189">
    <property type="component" value="Unassembled WGS sequence"/>
</dbReference>
<feature type="transmembrane region" description="Helical" evidence="1">
    <location>
        <begin position="50"/>
        <end position="71"/>
    </location>
</feature>
<evidence type="ECO:0000313" key="2">
    <source>
        <dbReference type="EMBL" id="MEU6803638.1"/>
    </source>
</evidence>
<keyword evidence="1" id="KW-0812">Transmembrane</keyword>